<evidence type="ECO:0000313" key="2">
    <source>
        <dbReference type="Proteomes" id="UP000245380"/>
    </source>
</evidence>
<organism evidence="1 2">
    <name type="scientific">Sulfoacidibacillus thermotolerans</name>
    <name type="common">Acidibacillus sulfuroxidans</name>
    <dbReference type="NCBI Taxonomy" id="1765684"/>
    <lineage>
        <taxon>Bacteria</taxon>
        <taxon>Bacillati</taxon>
        <taxon>Bacillota</taxon>
        <taxon>Bacilli</taxon>
        <taxon>Bacillales</taxon>
        <taxon>Alicyclobacillaceae</taxon>
        <taxon>Sulfoacidibacillus</taxon>
    </lineage>
</organism>
<dbReference type="InterPro" id="IPR032585">
    <property type="entry name" value="DUF4912"/>
</dbReference>
<keyword evidence="2" id="KW-1185">Reference proteome</keyword>
<dbReference type="RefSeq" id="WP_181363079.1">
    <property type="nucleotide sequence ID" value="NZ_MPDK01000022.1"/>
</dbReference>
<dbReference type="Proteomes" id="UP000245380">
    <property type="component" value="Unassembled WGS sequence"/>
</dbReference>
<sequence>MRLSRDQLDLLEYTWQRRRQRNRLVLLVKDATTVFAYWEIADVQRNLLCEHFSRSWSDFPLFLRLHDVTDLLFDGYHANETRSESVHPESDHWFFSNVSPTRHYLADICTQTPEGGLFAILQSNVIQTPPSFALLIEHPSVCFEPLRQEYDFAQSSQSSRFHEQSKVRLTAPFDRLFNGYTWTDQ</sequence>
<proteinExistence type="predicted"/>
<dbReference type="Pfam" id="PF16258">
    <property type="entry name" value="DUF4912"/>
    <property type="match status" value="1"/>
</dbReference>
<dbReference type="EMBL" id="MPDK01000022">
    <property type="protein sequence ID" value="PWI56932.1"/>
    <property type="molecule type" value="Genomic_DNA"/>
</dbReference>
<comment type="caution">
    <text evidence="1">The sequence shown here is derived from an EMBL/GenBank/DDBJ whole genome shotgun (WGS) entry which is preliminary data.</text>
</comment>
<accession>A0A2U3D6N1</accession>
<dbReference type="AlphaFoldDB" id="A0A2U3D6N1"/>
<evidence type="ECO:0008006" key="3">
    <source>
        <dbReference type="Google" id="ProtNLM"/>
    </source>
</evidence>
<protein>
    <recommendedName>
        <fullName evidence="3">DUF4912 domain-containing protein</fullName>
    </recommendedName>
</protein>
<evidence type="ECO:0000313" key="1">
    <source>
        <dbReference type="EMBL" id="PWI56932.1"/>
    </source>
</evidence>
<reference evidence="1 2" key="1">
    <citation type="submission" date="2016-11" db="EMBL/GenBank/DDBJ databases">
        <title>Comparative genomics of Acidibacillus ferroxidans species.</title>
        <authorList>
            <person name="Oliveira G."/>
            <person name="Nunes G."/>
            <person name="Oliveira R."/>
            <person name="Araujo F."/>
            <person name="Salim A."/>
            <person name="Scholte L."/>
            <person name="Morais D."/>
            <person name="Nancucheo I."/>
            <person name="Johnson D.B."/>
            <person name="Grail B."/>
            <person name="Bittencourt J."/>
            <person name="Valadares R."/>
        </authorList>
    </citation>
    <scope>NUCLEOTIDE SEQUENCE [LARGE SCALE GENOMIC DNA]</scope>
    <source>
        <strain evidence="1 2">Y002</strain>
    </source>
</reference>
<name>A0A2U3D6N1_SULT2</name>
<gene>
    <name evidence="1" type="ORF">BM613_11035</name>
</gene>